<evidence type="ECO:0000256" key="1">
    <source>
        <dbReference type="SAM" id="MobiDB-lite"/>
    </source>
</evidence>
<evidence type="ECO:0000313" key="3">
    <source>
        <dbReference type="Proteomes" id="UP001500190"/>
    </source>
</evidence>
<comment type="caution">
    <text evidence="2">The sequence shown here is derived from an EMBL/GenBank/DDBJ whole genome shotgun (WGS) entry which is preliminary data.</text>
</comment>
<organism evidence="2 3">
    <name type="scientific">Kribbella karoonensis</name>
    <dbReference type="NCBI Taxonomy" id="324851"/>
    <lineage>
        <taxon>Bacteria</taxon>
        <taxon>Bacillati</taxon>
        <taxon>Actinomycetota</taxon>
        <taxon>Actinomycetes</taxon>
        <taxon>Propionibacteriales</taxon>
        <taxon>Kribbellaceae</taxon>
        <taxon>Kribbella</taxon>
    </lineage>
</organism>
<keyword evidence="3" id="KW-1185">Reference proteome</keyword>
<feature type="compositionally biased region" description="Basic residues" evidence="1">
    <location>
        <begin position="25"/>
        <end position="45"/>
    </location>
</feature>
<feature type="region of interest" description="Disordered" evidence="1">
    <location>
        <begin position="21"/>
        <end position="45"/>
    </location>
</feature>
<evidence type="ECO:0000313" key="2">
    <source>
        <dbReference type="EMBL" id="GAA1605021.1"/>
    </source>
</evidence>
<sequence>MFTNASVKAEVDYRRERLSRDFRQHRGHSGNRGRRTISHLFGRKA</sequence>
<dbReference type="Proteomes" id="UP001500190">
    <property type="component" value="Unassembled WGS sequence"/>
</dbReference>
<protein>
    <submittedName>
        <fullName evidence="2">Uncharacterized protein</fullName>
    </submittedName>
</protein>
<dbReference type="EMBL" id="BAAAND010000009">
    <property type="protein sequence ID" value="GAA1605021.1"/>
    <property type="molecule type" value="Genomic_DNA"/>
</dbReference>
<accession>A0ABN2EE81</accession>
<name>A0ABN2EE81_9ACTN</name>
<dbReference type="RefSeq" id="WP_344197830.1">
    <property type="nucleotide sequence ID" value="NZ_BAAAND010000009.1"/>
</dbReference>
<proteinExistence type="predicted"/>
<reference evidence="2 3" key="1">
    <citation type="journal article" date="2019" name="Int. J. Syst. Evol. Microbiol.">
        <title>The Global Catalogue of Microorganisms (GCM) 10K type strain sequencing project: providing services to taxonomists for standard genome sequencing and annotation.</title>
        <authorList>
            <consortium name="The Broad Institute Genomics Platform"/>
            <consortium name="The Broad Institute Genome Sequencing Center for Infectious Disease"/>
            <person name="Wu L."/>
            <person name="Ma J."/>
        </authorList>
    </citation>
    <scope>NUCLEOTIDE SEQUENCE [LARGE SCALE GENOMIC DNA]</scope>
    <source>
        <strain evidence="2 3">JCM 14304</strain>
    </source>
</reference>
<gene>
    <name evidence="2" type="ORF">GCM10009742_62350</name>
</gene>